<feature type="transmembrane region" description="Helical" evidence="8">
    <location>
        <begin position="239"/>
        <end position="260"/>
    </location>
</feature>
<evidence type="ECO:0000256" key="6">
    <source>
        <dbReference type="ARBA" id="ARBA00022989"/>
    </source>
</evidence>
<accession>B3T6V0</accession>
<feature type="domain" description="Glycosyltransferase 2-like" evidence="9">
    <location>
        <begin position="10"/>
        <end position="170"/>
    </location>
</feature>
<keyword evidence="1" id="KW-1003">Cell membrane</keyword>
<evidence type="ECO:0000256" key="4">
    <source>
        <dbReference type="ARBA" id="ARBA00022692"/>
    </source>
</evidence>
<dbReference type="InterPro" id="IPR029044">
    <property type="entry name" value="Nucleotide-diphossugar_trans"/>
</dbReference>
<evidence type="ECO:0000256" key="7">
    <source>
        <dbReference type="ARBA" id="ARBA00023136"/>
    </source>
</evidence>
<name>B3T6V0_9ZZZZ</name>
<dbReference type="PANTHER" id="PTHR48090:SF3">
    <property type="entry name" value="UNDECAPRENYL-PHOSPHATE 4-DEOXY-4-FORMAMIDO-L-ARABINOSE TRANSFERASE"/>
    <property type="match status" value="1"/>
</dbReference>
<reference evidence="10" key="1">
    <citation type="journal article" date="2008" name="ISME J.">
        <title>Genomic patterns of recombination, clonal divergence and environment in marine microbial populations.</title>
        <authorList>
            <person name="Konstantinidis K.T."/>
            <person name="Delong E.F."/>
        </authorList>
    </citation>
    <scope>NUCLEOTIDE SEQUENCE</scope>
</reference>
<organism evidence="10">
    <name type="scientific">uncultured marine microorganism HF4000_APKG2M17</name>
    <dbReference type="NCBI Taxonomy" id="455548"/>
    <lineage>
        <taxon>unclassified sequences</taxon>
        <taxon>environmental samples</taxon>
    </lineage>
</organism>
<evidence type="ECO:0000256" key="5">
    <source>
        <dbReference type="ARBA" id="ARBA00022985"/>
    </source>
</evidence>
<dbReference type="GO" id="GO:0005886">
    <property type="term" value="C:plasma membrane"/>
    <property type="evidence" value="ECO:0007669"/>
    <property type="project" value="TreeGrafter"/>
</dbReference>
<evidence type="ECO:0000256" key="2">
    <source>
        <dbReference type="ARBA" id="ARBA00022676"/>
    </source>
</evidence>
<dbReference type="EMBL" id="EU016626">
    <property type="protein sequence ID" value="ABZ08309.1"/>
    <property type="molecule type" value="Genomic_DNA"/>
</dbReference>
<dbReference type="PANTHER" id="PTHR48090">
    <property type="entry name" value="UNDECAPRENYL-PHOSPHATE 4-DEOXY-4-FORMAMIDO-L-ARABINOSE TRANSFERASE-RELATED"/>
    <property type="match status" value="1"/>
</dbReference>
<dbReference type="AlphaFoldDB" id="B3T6V0"/>
<sequence>MTDRSVTDLTIIIPVLDEEASIPELVDRIRSVCDDAGFSFNVWLIDDGSTDDSWDVIEAMHELDPRFAGLKLRRNYGKSAAMALGFKRADGKYVVTMDGDLQDDPAEIPGLVALLETGYDLVSGWKKKRQDPFSKRIPSKFFNFVTRQITGISLHDFNCGLKAYRLEVVKSVKLHGELHRYIPLLAAWEGYTRITEKVVQHHPRKYGRTKFGFERYIRGFLDLLSVFFMSRFASRPMHFFGMFGTLAFMGGFAISLWISIDKLVYGNPIGDRPLLLLGVMMILVGIQMFTTGLIGQMIILPRMERLDGVHVSKEFGPTHREIG</sequence>
<keyword evidence="5" id="KW-0448">Lipopolysaccharide biosynthesis</keyword>
<feature type="transmembrane region" description="Helical" evidence="8">
    <location>
        <begin position="272"/>
        <end position="295"/>
    </location>
</feature>
<keyword evidence="7 8" id="KW-0472">Membrane</keyword>
<dbReference type="CDD" id="cd04187">
    <property type="entry name" value="DPM1_like_bac"/>
    <property type="match status" value="1"/>
</dbReference>
<keyword evidence="2" id="KW-0328">Glycosyltransferase</keyword>
<proteinExistence type="predicted"/>
<dbReference type="Pfam" id="PF00535">
    <property type="entry name" value="Glycos_transf_2"/>
    <property type="match status" value="1"/>
</dbReference>
<evidence type="ECO:0000313" key="10">
    <source>
        <dbReference type="EMBL" id="ABZ08309.1"/>
    </source>
</evidence>
<protein>
    <submittedName>
        <fullName evidence="10">Putative glycosyl transferase</fullName>
    </submittedName>
</protein>
<dbReference type="Gene3D" id="3.90.550.10">
    <property type="entry name" value="Spore Coat Polysaccharide Biosynthesis Protein SpsA, Chain A"/>
    <property type="match status" value="1"/>
</dbReference>
<gene>
    <name evidence="10" type="ORF">ALOHA_HF4000APKG2M17ctg1g31</name>
</gene>
<keyword evidence="4 8" id="KW-0812">Transmembrane</keyword>
<dbReference type="GO" id="GO:0099621">
    <property type="term" value="F:undecaprenyl-phosphate 4-deoxy-4-formamido-L-arabinose transferase activity"/>
    <property type="evidence" value="ECO:0007669"/>
    <property type="project" value="TreeGrafter"/>
</dbReference>
<keyword evidence="6 8" id="KW-1133">Transmembrane helix</keyword>
<dbReference type="InterPro" id="IPR050256">
    <property type="entry name" value="Glycosyltransferase_2"/>
</dbReference>
<evidence type="ECO:0000256" key="3">
    <source>
        <dbReference type="ARBA" id="ARBA00022679"/>
    </source>
</evidence>
<evidence type="ECO:0000259" key="9">
    <source>
        <dbReference type="Pfam" id="PF00535"/>
    </source>
</evidence>
<evidence type="ECO:0000256" key="8">
    <source>
        <dbReference type="SAM" id="Phobius"/>
    </source>
</evidence>
<dbReference type="CAZy" id="GT2">
    <property type="family name" value="Glycosyltransferase Family 2"/>
</dbReference>
<dbReference type="InterPro" id="IPR001173">
    <property type="entry name" value="Glyco_trans_2-like"/>
</dbReference>
<dbReference type="SUPFAM" id="SSF53448">
    <property type="entry name" value="Nucleotide-diphospho-sugar transferases"/>
    <property type="match status" value="1"/>
</dbReference>
<keyword evidence="3 10" id="KW-0808">Transferase</keyword>
<evidence type="ECO:0000256" key="1">
    <source>
        <dbReference type="ARBA" id="ARBA00022475"/>
    </source>
</evidence>